<accession>A0ABV0JF18</accession>
<evidence type="ECO:0000313" key="2">
    <source>
        <dbReference type="Proteomes" id="UP001464891"/>
    </source>
</evidence>
<sequence>MSKQHPLDNSGTYYAENLELLHVLQSLDWEWLEDPHQYPFLRLIKGKGNKKSVSAGALDKTKQSQIVVGVGRRDGQSLVLAYRKLTDFTCDAYRKFPQDPIGKPIEAVDTRVLTGVITPEVSWNAIMSSLPEYMRQRTNSLGDQLTTSDSGADVLASKDFDPENPEQFWRGNYNFYCDQHTQNLGGKAYSPNSLNVRISSRLQAWRMLNQLVRYLEEADNGQEQVLDLMFFGSLELMEEDSSHD</sequence>
<keyword evidence="2" id="KW-1185">Reference proteome</keyword>
<proteinExistence type="predicted"/>
<evidence type="ECO:0000313" key="1">
    <source>
        <dbReference type="EMBL" id="MEP0819651.1"/>
    </source>
</evidence>
<organism evidence="1 2">
    <name type="scientific">Trichocoleus desertorum GB2-A4</name>
    <dbReference type="NCBI Taxonomy" id="2933944"/>
    <lineage>
        <taxon>Bacteria</taxon>
        <taxon>Bacillati</taxon>
        <taxon>Cyanobacteriota</taxon>
        <taxon>Cyanophyceae</taxon>
        <taxon>Leptolyngbyales</taxon>
        <taxon>Trichocoleusaceae</taxon>
        <taxon>Trichocoleus</taxon>
    </lineage>
</organism>
<name>A0ABV0JF18_9CYAN</name>
<dbReference type="EMBL" id="JAMPKM010000015">
    <property type="protein sequence ID" value="MEP0819651.1"/>
    <property type="molecule type" value="Genomic_DNA"/>
</dbReference>
<gene>
    <name evidence="1" type="ORF">NC998_21355</name>
</gene>
<comment type="caution">
    <text evidence="1">The sequence shown here is derived from an EMBL/GenBank/DDBJ whole genome shotgun (WGS) entry which is preliminary data.</text>
</comment>
<protein>
    <submittedName>
        <fullName evidence="1">Uncharacterized protein</fullName>
    </submittedName>
</protein>
<dbReference type="Proteomes" id="UP001464891">
    <property type="component" value="Unassembled WGS sequence"/>
</dbReference>
<dbReference type="RefSeq" id="WP_190440780.1">
    <property type="nucleotide sequence ID" value="NZ_JAMPKM010000015.1"/>
</dbReference>
<reference evidence="1 2" key="1">
    <citation type="submission" date="2022-04" db="EMBL/GenBank/DDBJ databases">
        <title>Positive selection, recombination, and allopatry shape intraspecific diversity of widespread and dominant cyanobacteria.</title>
        <authorList>
            <person name="Wei J."/>
            <person name="Shu W."/>
            <person name="Hu C."/>
        </authorList>
    </citation>
    <scope>NUCLEOTIDE SEQUENCE [LARGE SCALE GENOMIC DNA]</scope>
    <source>
        <strain evidence="1 2">GB2-A4</strain>
    </source>
</reference>